<proteinExistence type="predicted"/>
<keyword evidence="1" id="KW-0812">Transmembrane</keyword>
<feature type="transmembrane region" description="Helical" evidence="1">
    <location>
        <begin position="12"/>
        <end position="30"/>
    </location>
</feature>
<dbReference type="Proteomes" id="UP000281647">
    <property type="component" value="Unassembled WGS sequence"/>
</dbReference>
<keyword evidence="3" id="KW-1185">Reference proteome</keyword>
<dbReference type="EMBL" id="RKST01000003">
    <property type="protein sequence ID" value="RUM99152.1"/>
    <property type="molecule type" value="Genomic_DNA"/>
</dbReference>
<keyword evidence="1" id="KW-0472">Membrane</keyword>
<sequence>MIIVHETVLQSYLVDTSTFILFLALIGIGVYLDSTAMQWIGAFVGFFTIAGRANRKRRMSIDEAHKRLDELEASL</sequence>
<feature type="transmembrane region" description="Helical" evidence="1">
    <location>
        <begin position="36"/>
        <end position="53"/>
    </location>
</feature>
<dbReference type="OrthoDB" id="8454921at2"/>
<keyword evidence="1" id="KW-1133">Transmembrane helix</keyword>
<accession>A0A432VAC9</accession>
<gene>
    <name evidence="2" type="ORF">EET67_04960</name>
</gene>
<dbReference type="AlphaFoldDB" id="A0A432VAC9"/>
<protein>
    <submittedName>
        <fullName evidence="2">Uncharacterized protein</fullName>
    </submittedName>
</protein>
<evidence type="ECO:0000256" key="1">
    <source>
        <dbReference type="SAM" id="Phobius"/>
    </source>
</evidence>
<evidence type="ECO:0000313" key="2">
    <source>
        <dbReference type="EMBL" id="RUM99152.1"/>
    </source>
</evidence>
<organism evidence="2 3">
    <name type="scientific">Borborobacter arsenicus</name>
    <dbReference type="NCBI Taxonomy" id="1851146"/>
    <lineage>
        <taxon>Bacteria</taxon>
        <taxon>Pseudomonadati</taxon>
        <taxon>Pseudomonadota</taxon>
        <taxon>Alphaproteobacteria</taxon>
        <taxon>Hyphomicrobiales</taxon>
        <taxon>Phyllobacteriaceae</taxon>
        <taxon>Borborobacter</taxon>
    </lineage>
</organism>
<evidence type="ECO:0000313" key="3">
    <source>
        <dbReference type="Proteomes" id="UP000281647"/>
    </source>
</evidence>
<reference evidence="2 3" key="1">
    <citation type="submission" date="2018-11" db="EMBL/GenBank/DDBJ databases">
        <title>Pseudaminobacter arsenicus sp. nov., an arsenic-resistant bacterium isolated from arsenic-rich aquifers.</title>
        <authorList>
            <person name="Mu Y."/>
        </authorList>
    </citation>
    <scope>NUCLEOTIDE SEQUENCE [LARGE SCALE GENOMIC DNA]</scope>
    <source>
        <strain evidence="2 3">CB3</strain>
    </source>
</reference>
<name>A0A432VAC9_9HYPH</name>
<comment type="caution">
    <text evidence="2">The sequence shown here is derived from an EMBL/GenBank/DDBJ whole genome shotgun (WGS) entry which is preliminary data.</text>
</comment>